<keyword evidence="4" id="KW-1185">Reference proteome</keyword>
<name>A0A1I8B8Z3_MELHA</name>
<accession>A0A1I8B8Z3</accession>
<evidence type="ECO:0000256" key="2">
    <source>
        <dbReference type="RuleBase" id="RU102079"/>
    </source>
</evidence>
<evidence type="ECO:0000256" key="1">
    <source>
        <dbReference type="ARBA" id="ARBA00022734"/>
    </source>
</evidence>
<organism evidence="4 5">
    <name type="scientific">Meloidogyne hapla</name>
    <name type="common">Root-knot nematode worm</name>
    <dbReference type="NCBI Taxonomy" id="6305"/>
    <lineage>
        <taxon>Eukaryota</taxon>
        <taxon>Metazoa</taxon>
        <taxon>Ecdysozoa</taxon>
        <taxon>Nematoda</taxon>
        <taxon>Chromadorea</taxon>
        <taxon>Rhabditida</taxon>
        <taxon>Tylenchina</taxon>
        <taxon>Tylenchomorpha</taxon>
        <taxon>Tylenchoidea</taxon>
        <taxon>Meloidogynidae</taxon>
        <taxon>Meloidogyninae</taxon>
        <taxon>Meloidogyne</taxon>
    </lineage>
</organism>
<dbReference type="SUPFAM" id="SSF49899">
    <property type="entry name" value="Concanavalin A-like lectins/glucanases"/>
    <property type="match status" value="1"/>
</dbReference>
<dbReference type="AlphaFoldDB" id="A0A1I8B8Z3"/>
<dbReference type="PROSITE" id="PS51304">
    <property type="entry name" value="GALECTIN"/>
    <property type="match status" value="1"/>
</dbReference>
<dbReference type="InterPro" id="IPR001079">
    <property type="entry name" value="Galectin_CRD"/>
</dbReference>
<dbReference type="GO" id="GO:0030246">
    <property type="term" value="F:carbohydrate binding"/>
    <property type="evidence" value="ECO:0007669"/>
    <property type="project" value="UniProtKB-UniRule"/>
</dbReference>
<protein>
    <recommendedName>
        <fullName evidence="2">Galectin</fullName>
    </recommendedName>
</protein>
<evidence type="ECO:0000313" key="5">
    <source>
        <dbReference type="WBParaSite" id="MhA1_Contig1652.frz3.gene3"/>
    </source>
</evidence>
<dbReference type="InterPro" id="IPR013320">
    <property type="entry name" value="ConA-like_dom_sf"/>
</dbReference>
<reference evidence="5" key="1">
    <citation type="submission" date="2016-11" db="UniProtKB">
        <authorList>
            <consortium name="WormBaseParasite"/>
        </authorList>
    </citation>
    <scope>IDENTIFICATION</scope>
</reference>
<dbReference type="WBParaSite" id="MhA1_Contig1652.frz3.gene3">
    <property type="protein sequence ID" value="MhA1_Contig1652.frz3.gene3"/>
    <property type="gene ID" value="MhA1_Contig1652.frz3.gene3"/>
</dbReference>
<sequence>MNSNMFMVKMNYSVTHANPIGQSGVEFTIRISVREKYFEIQFNDGNDFITYNYIAPPWMVNWIMVKGNVKNVKFANDAQRCRNKDAKPFPNHITKIETTRPLKDGQYIIVAPPQMIETQTIDTQTIEALVIELP</sequence>
<dbReference type="Pfam" id="PF00337">
    <property type="entry name" value="Gal-bind_lectin"/>
    <property type="match status" value="1"/>
</dbReference>
<keyword evidence="1 2" id="KW-0430">Lectin</keyword>
<feature type="domain" description="Galectin" evidence="3">
    <location>
        <begin position="1"/>
        <end position="99"/>
    </location>
</feature>
<dbReference type="Gene3D" id="2.60.120.200">
    <property type="match status" value="1"/>
</dbReference>
<evidence type="ECO:0000259" key="3">
    <source>
        <dbReference type="PROSITE" id="PS51304"/>
    </source>
</evidence>
<dbReference type="Proteomes" id="UP000095281">
    <property type="component" value="Unplaced"/>
</dbReference>
<evidence type="ECO:0000313" key="4">
    <source>
        <dbReference type="Proteomes" id="UP000095281"/>
    </source>
</evidence>
<proteinExistence type="predicted"/>